<dbReference type="AlphaFoldDB" id="L1JRK1"/>
<keyword evidence="8" id="KW-1185">Reference proteome</keyword>
<feature type="region of interest" description="Disordered" evidence="4">
    <location>
        <begin position="50"/>
        <end position="112"/>
    </location>
</feature>
<dbReference type="HOGENOM" id="CLU_391022_0_0_1"/>
<dbReference type="GO" id="GO:0009982">
    <property type="term" value="F:pseudouridine synthase activity"/>
    <property type="evidence" value="ECO:0007669"/>
    <property type="project" value="InterPro"/>
</dbReference>
<dbReference type="GeneID" id="17307757"/>
<dbReference type="PANTHER" id="PTHR11142">
    <property type="entry name" value="PSEUDOURIDYLATE SYNTHASE"/>
    <property type="match status" value="1"/>
</dbReference>
<accession>L1JRK1</accession>
<evidence type="ECO:0000256" key="1">
    <source>
        <dbReference type="ARBA" id="ARBA00009375"/>
    </source>
</evidence>
<dbReference type="GO" id="GO:0031119">
    <property type="term" value="P:tRNA pseudouridine synthesis"/>
    <property type="evidence" value="ECO:0007669"/>
    <property type="project" value="TreeGrafter"/>
</dbReference>
<dbReference type="SUPFAM" id="SSF55120">
    <property type="entry name" value="Pseudouridine synthase"/>
    <property type="match status" value="1"/>
</dbReference>
<dbReference type="OrthoDB" id="10256309at2759"/>
<dbReference type="GO" id="GO:0005634">
    <property type="term" value="C:nucleus"/>
    <property type="evidence" value="ECO:0007669"/>
    <property type="project" value="TreeGrafter"/>
</dbReference>
<keyword evidence="3" id="KW-0413">Isomerase</keyword>
<dbReference type="EMBL" id="JH992976">
    <property type="protein sequence ID" value="EKX51196.1"/>
    <property type="molecule type" value="Genomic_DNA"/>
</dbReference>
<proteinExistence type="inferred from homology"/>
<evidence type="ECO:0000259" key="5">
    <source>
        <dbReference type="Pfam" id="PF01416"/>
    </source>
</evidence>
<name>L1JRK1_GUITC</name>
<dbReference type="STRING" id="905079.L1JRK1"/>
<evidence type="ECO:0000256" key="2">
    <source>
        <dbReference type="ARBA" id="ARBA00022694"/>
    </source>
</evidence>
<dbReference type="EnsemblProtists" id="EKX51196">
    <property type="protein sequence ID" value="EKX51196"/>
    <property type="gene ID" value="GUITHDRAFT_134700"/>
</dbReference>
<gene>
    <name evidence="6" type="ORF">GUITHDRAFT_134700</name>
</gene>
<evidence type="ECO:0000256" key="4">
    <source>
        <dbReference type="SAM" id="MobiDB-lite"/>
    </source>
</evidence>
<dbReference type="GO" id="GO:0003723">
    <property type="term" value="F:RNA binding"/>
    <property type="evidence" value="ECO:0007669"/>
    <property type="project" value="InterPro"/>
</dbReference>
<evidence type="ECO:0000313" key="7">
    <source>
        <dbReference type="EnsemblProtists" id="EKX51196"/>
    </source>
</evidence>
<dbReference type="RefSeq" id="XP_005838176.1">
    <property type="nucleotide sequence ID" value="XM_005838119.1"/>
</dbReference>
<feature type="domain" description="Pseudouridine synthase I TruA alpha/beta" evidence="5">
    <location>
        <begin position="368"/>
        <end position="482"/>
    </location>
</feature>
<evidence type="ECO:0000256" key="3">
    <source>
        <dbReference type="ARBA" id="ARBA00023235"/>
    </source>
</evidence>
<evidence type="ECO:0000313" key="6">
    <source>
        <dbReference type="EMBL" id="EKX51196.1"/>
    </source>
</evidence>
<dbReference type="KEGG" id="gtt:GUITHDRAFT_134700"/>
<dbReference type="InterPro" id="IPR020095">
    <property type="entry name" value="PsdUridine_synth_TruA_C"/>
</dbReference>
<dbReference type="PANTHER" id="PTHR11142:SF4">
    <property type="entry name" value="PSEUDOURIDYLATE SYNTHASE 1 HOMOLOG"/>
    <property type="match status" value="1"/>
</dbReference>
<evidence type="ECO:0000313" key="8">
    <source>
        <dbReference type="Proteomes" id="UP000011087"/>
    </source>
</evidence>
<protein>
    <recommendedName>
        <fullName evidence="5">Pseudouridine synthase I TruA alpha/beta domain-containing protein</fullName>
    </recommendedName>
</protein>
<dbReference type="InterPro" id="IPR020103">
    <property type="entry name" value="PsdUridine_synth_cat_dom_sf"/>
</dbReference>
<feature type="compositionally biased region" description="Acidic residues" evidence="4">
    <location>
        <begin position="226"/>
        <end position="236"/>
    </location>
</feature>
<dbReference type="eggNOG" id="KOG2553">
    <property type="taxonomic scope" value="Eukaryota"/>
</dbReference>
<dbReference type="InterPro" id="IPR020097">
    <property type="entry name" value="PsdUridine_synth_TruA_a/b_dom"/>
</dbReference>
<comment type="similarity">
    <text evidence="1">Belongs to the tRNA pseudouridine synthase TruA family.</text>
</comment>
<feature type="region of interest" description="Disordered" evidence="4">
    <location>
        <begin position="211"/>
        <end position="243"/>
    </location>
</feature>
<organism evidence="6">
    <name type="scientific">Guillardia theta (strain CCMP2712)</name>
    <name type="common">Cryptophyte</name>
    <dbReference type="NCBI Taxonomy" id="905079"/>
    <lineage>
        <taxon>Eukaryota</taxon>
        <taxon>Cryptophyceae</taxon>
        <taxon>Pyrenomonadales</taxon>
        <taxon>Geminigeraceae</taxon>
        <taxon>Guillardia</taxon>
    </lineage>
</organism>
<reference evidence="7" key="3">
    <citation type="submission" date="2015-06" db="UniProtKB">
        <authorList>
            <consortium name="EnsemblProtists"/>
        </authorList>
    </citation>
    <scope>IDENTIFICATION</scope>
</reference>
<reference evidence="8" key="2">
    <citation type="submission" date="2012-11" db="EMBL/GenBank/DDBJ databases">
        <authorList>
            <person name="Kuo A."/>
            <person name="Curtis B.A."/>
            <person name="Tanifuji G."/>
            <person name="Burki F."/>
            <person name="Gruber A."/>
            <person name="Irimia M."/>
            <person name="Maruyama S."/>
            <person name="Arias M.C."/>
            <person name="Ball S.G."/>
            <person name="Gile G.H."/>
            <person name="Hirakawa Y."/>
            <person name="Hopkins J.F."/>
            <person name="Rensing S.A."/>
            <person name="Schmutz J."/>
            <person name="Symeonidi A."/>
            <person name="Elias M."/>
            <person name="Eveleigh R.J."/>
            <person name="Herman E.K."/>
            <person name="Klute M.J."/>
            <person name="Nakayama T."/>
            <person name="Obornik M."/>
            <person name="Reyes-Prieto A."/>
            <person name="Armbrust E.V."/>
            <person name="Aves S.J."/>
            <person name="Beiko R.G."/>
            <person name="Coutinho P."/>
            <person name="Dacks J.B."/>
            <person name="Durnford D.G."/>
            <person name="Fast N.M."/>
            <person name="Green B.R."/>
            <person name="Grisdale C."/>
            <person name="Hempe F."/>
            <person name="Henrissat B."/>
            <person name="Hoppner M.P."/>
            <person name="Ishida K.-I."/>
            <person name="Kim E."/>
            <person name="Koreny L."/>
            <person name="Kroth P.G."/>
            <person name="Liu Y."/>
            <person name="Malik S.-B."/>
            <person name="Maier U.G."/>
            <person name="McRose D."/>
            <person name="Mock T."/>
            <person name="Neilson J.A."/>
            <person name="Onodera N.T."/>
            <person name="Poole A.M."/>
            <person name="Pritham E.J."/>
            <person name="Richards T.A."/>
            <person name="Rocap G."/>
            <person name="Roy S.W."/>
            <person name="Sarai C."/>
            <person name="Schaack S."/>
            <person name="Shirato S."/>
            <person name="Slamovits C.H."/>
            <person name="Spencer D.F."/>
            <person name="Suzuki S."/>
            <person name="Worden A.Z."/>
            <person name="Zauner S."/>
            <person name="Barry K."/>
            <person name="Bell C."/>
            <person name="Bharti A.K."/>
            <person name="Crow J.A."/>
            <person name="Grimwood J."/>
            <person name="Kramer R."/>
            <person name="Lindquist E."/>
            <person name="Lucas S."/>
            <person name="Salamov A."/>
            <person name="McFadden G.I."/>
            <person name="Lane C.E."/>
            <person name="Keeling P.J."/>
            <person name="Gray M.W."/>
            <person name="Grigoriev I.V."/>
            <person name="Archibald J.M."/>
        </authorList>
    </citation>
    <scope>NUCLEOTIDE SEQUENCE</scope>
    <source>
        <strain evidence="8">CCMP2712</strain>
    </source>
</reference>
<dbReference type="Proteomes" id="UP000011087">
    <property type="component" value="Unassembled WGS sequence"/>
</dbReference>
<keyword evidence="2" id="KW-0819">tRNA processing</keyword>
<sequence length="706" mass="78158">MTCEDEESGEDESFDSSQIFFKDKSIQKDFERFCAHGVISSVDSELHKSLKHDNATSGAAEEHKHVRGQENQTLGKEESNETAARTDAASMRLRGGTRSRRPHAPVVRKDVQEKPSSIFSSLLQSLSGIRSFFTCGWNAAKRKGSGQTSTHGNGVETMDAQGQAETLRDEVPKAAGQGGTSYRSHKLKRLNSLILVGYLGTKFCGSQIQLKPRSTVKRRDQPSGEMPDDVSEDTGETDGTRGFAHPTVEQELMEVCHQAGLIAVLNPENPKQLCLSRASRTDKGVHAALNVISMKLQLNRSTGHDEADGVHVEVKAMTGSQYYLTPPASGARNICSLRTYEYLLPSCLLGAETADIDQKVDKLNSLLKKFSGNKFFINFCGRDSVSDSLFQTVPSQSNTSDENLDFWRAKKFPKRSIVDSKRVVYRCHAEPITLHFDDGNASASFVKIEICANSFMLHQIRKMIGTCLAVLHGSIPELYLDMPKALQGDYRLPCPLAPGSGLILTNMSLWDERKERFKAEVPEDVAEKSLEYKQRVVYPHVAAMFREGGRGDAEFKVFYGSLGRFSDAVLLHAGVNNMSRLLNYIHSQVQLSSSQVNDAHRWRGDREAASPTAKSRQDRASLIQNVLKQKVKASGAVYPKGTMNEICFQYGILPGPLLNEVRREIIRAVGIGLLPISNHDMAPFLQHARHYLETKGMTFVVNGDSV</sequence>
<feature type="compositionally biased region" description="Basic and acidic residues" evidence="4">
    <location>
        <begin position="50"/>
        <end position="68"/>
    </location>
</feature>
<dbReference type="Gene3D" id="3.30.70.660">
    <property type="entry name" value="Pseudouridine synthase I, catalytic domain, C-terminal subdomain"/>
    <property type="match status" value="1"/>
</dbReference>
<dbReference type="InterPro" id="IPR001406">
    <property type="entry name" value="PsdUridine_synth_TruA"/>
</dbReference>
<dbReference type="Pfam" id="PF01416">
    <property type="entry name" value="PseudoU_synth_1"/>
    <property type="match status" value="1"/>
</dbReference>
<dbReference type="PaxDb" id="55529-EKX51196"/>
<dbReference type="GO" id="GO:1990481">
    <property type="term" value="P:mRNA pseudouridine synthesis"/>
    <property type="evidence" value="ECO:0007669"/>
    <property type="project" value="TreeGrafter"/>
</dbReference>
<reference evidence="6 8" key="1">
    <citation type="journal article" date="2012" name="Nature">
        <title>Algal genomes reveal evolutionary mosaicism and the fate of nucleomorphs.</title>
        <authorList>
            <consortium name="DOE Joint Genome Institute"/>
            <person name="Curtis B.A."/>
            <person name="Tanifuji G."/>
            <person name="Burki F."/>
            <person name="Gruber A."/>
            <person name="Irimia M."/>
            <person name="Maruyama S."/>
            <person name="Arias M.C."/>
            <person name="Ball S.G."/>
            <person name="Gile G.H."/>
            <person name="Hirakawa Y."/>
            <person name="Hopkins J.F."/>
            <person name="Kuo A."/>
            <person name="Rensing S.A."/>
            <person name="Schmutz J."/>
            <person name="Symeonidi A."/>
            <person name="Elias M."/>
            <person name="Eveleigh R.J."/>
            <person name="Herman E.K."/>
            <person name="Klute M.J."/>
            <person name="Nakayama T."/>
            <person name="Obornik M."/>
            <person name="Reyes-Prieto A."/>
            <person name="Armbrust E.V."/>
            <person name="Aves S.J."/>
            <person name="Beiko R.G."/>
            <person name="Coutinho P."/>
            <person name="Dacks J.B."/>
            <person name="Durnford D.G."/>
            <person name="Fast N.M."/>
            <person name="Green B.R."/>
            <person name="Grisdale C.J."/>
            <person name="Hempel F."/>
            <person name="Henrissat B."/>
            <person name="Hoppner M.P."/>
            <person name="Ishida K."/>
            <person name="Kim E."/>
            <person name="Koreny L."/>
            <person name="Kroth P.G."/>
            <person name="Liu Y."/>
            <person name="Malik S.B."/>
            <person name="Maier U.G."/>
            <person name="McRose D."/>
            <person name="Mock T."/>
            <person name="Neilson J.A."/>
            <person name="Onodera N.T."/>
            <person name="Poole A.M."/>
            <person name="Pritham E.J."/>
            <person name="Richards T.A."/>
            <person name="Rocap G."/>
            <person name="Roy S.W."/>
            <person name="Sarai C."/>
            <person name="Schaack S."/>
            <person name="Shirato S."/>
            <person name="Slamovits C.H."/>
            <person name="Spencer D.F."/>
            <person name="Suzuki S."/>
            <person name="Worden A.Z."/>
            <person name="Zauner S."/>
            <person name="Barry K."/>
            <person name="Bell C."/>
            <person name="Bharti A.K."/>
            <person name="Crow J.A."/>
            <person name="Grimwood J."/>
            <person name="Kramer R."/>
            <person name="Lindquist E."/>
            <person name="Lucas S."/>
            <person name="Salamov A."/>
            <person name="McFadden G.I."/>
            <person name="Lane C.E."/>
            <person name="Keeling P.J."/>
            <person name="Gray M.W."/>
            <person name="Grigoriev I.V."/>
            <person name="Archibald J.M."/>
        </authorList>
    </citation>
    <scope>NUCLEOTIDE SEQUENCE</scope>
    <source>
        <strain evidence="6 8">CCMP2712</strain>
    </source>
</reference>